<proteinExistence type="inferred from homology"/>
<evidence type="ECO:0000256" key="12">
    <source>
        <dbReference type="HAMAP-Rule" id="MF_00974"/>
    </source>
</evidence>
<dbReference type="GO" id="GO:1990077">
    <property type="term" value="C:primosome complex"/>
    <property type="evidence" value="ECO:0007669"/>
    <property type="project" value="UniProtKB-KW"/>
</dbReference>
<dbReference type="CDD" id="cd03364">
    <property type="entry name" value="TOPRIM_DnaG_primases"/>
    <property type="match status" value="1"/>
</dbReference>
<dbReference type="Pfam" id="PF08275">
    <property type="entry name" value="DNAG_N"/>
    <property type="match status" value="1"/>
</dbReference>
<evidence type="ECO:0000313" key="17">
    <source>
        <dbReference type="Proteomes" id="UP000427769"/>
    </source>
</evidence>
<dbReference type="InterPro" id="IPR006171">
    <property type="entry name" value="TOPRIM_dom"/>
</dbReference>
<keyword evidence="3 12" id="KW-0808">Transferase</keyword>
<comment type="function">
    <text evidence="12 13">RNA polymerase that catalyzes the synthesis of short RNA molecules used as primers for DNA polymerase during DNA replication.</text>
</comment>
<comment type="similarity">
    <text evidence="12 13">Belongs to the DnaG primase family.</text>
</comment>
<dbReference type="PANTHER" id="PTHR30313">
    <property type="entry name" value="DNA PRIMASE"/>
    <property type="match status" value="1"/>
</dbReference>
<dbReference type="InterPro" id="IPR036977">
    <property type="entry name" value="DNA_primase_Znf_CHC2"/>
</dbReference>
<keyword evidence="11 12" id="KW-0804">Transcription</keyword>
<comment type="catalytic activity">
    <reaction evidence="12">
        <text>ssDNA + n NTP = ssDNA/pppN(pN)n-1 hybrid + (n-1) diphosphate.</text>
        <dbReference type="EC" id="2.7.7.101"/>
    </reaction>
</comment>
<evidence type="ECO:0000256" key="8">
    <source>
        <dbReference type="ARBA" id="ARBA00022833"/>
    </source>
</evidence>
<dbReference type="GO" id="GO:0000428">
    <property type="term" value="C:DNA-directed RNA polymerase complex"/>
    <property type="evidence" value="ECO:0007669"/>
    <property type="project" value="UniProtKB-KW"/>
</dbReference>
<evidence type="ECO:0000256" key="3">
    <source>
        <dbReference type="ARBA" id="ARBA00022679"/>
    </source>
</evidence>
<dbReference type="SUPFAM" id="SSF56731">
    <property type="entry name" value="DNA primase core"/>
    <property type="match status" value="1"/>
</dbReference>
<keyword evidence="4 12" id="KW-0548">Nucleotidyltransferase</keyword>
<comment type="domain">
    <text evidence="12">Contains an N-terminal zinc-binding domain, a central core domain that contains the primase activity, and a C-terminal DnaB-binding domain.</text>
</comment>
<organism evidence="16 17">
    <name type="scientific">Desulfosarcina widdelii</name>
    <dbReference type="NCBI Taxonomy" id="947919"/>
    <lineage>
        <taxon>Bacteria</taxon>
        <taxon>Pseudomonadati</taxon>
        <taxon>Thermodesulfobacteriota</taxon>
        <taxon>Desulfobacteria</taxon>
        <taxon>Desulfobacterales</taxon>
        <taxon>Desulfosarcinaceae</taxon>
        <taxon>Desulfosarcina</taxon>
    </lineage>
</organism>
<evidence type="ECO:0000256" key="9">
    <source>
        <dbReference type="ARBA" id="ARBA00022842"/>
    </source>
</evidence>
<dbReference type="PANTHER" id="PTHR30313:SF2">
    <property type="entry name" value="DNA PRIMASE"/>
    <property type="match status" value="1"/>
</dbReference>
<dbReference type="EC" id="2.7.7.101" evidence="12"/>
<comment type="cofactor">
    <cofactor evidence="12 13 14">
        <name>Zn(2+)</name>
        <dbReference type="ChEBI" id="CHEBI:29105"/>
    </cofactor>
    <text evidence="12 13 14">Binds 1 zinc ion per monomer.</text>
</comment>
<evidence type="ECO:0000259" key="15">
    <source>
        <dbReference type="PROSITE" id="PS50880"/>
    </source>
</evidence>
<feature type="domain" description="Toprim" evidence="15">
    <location>
        <begin position="261"/>
        <end position="345"/>
    </location>
</feature>
<reference evidence="16 17" key="1">
    <citation type="submission" date="2019-11" db="EMBL/GenBank/DDBJ databases">
        <title>Comparative genomics of hydrocarbon-degrading Desulfosarcina strains.</title>
        <authorList>
            <person name="Watanabe M."/>
            <person name="Kojima H."/>
            <person name="Fukui M."/>
        </authorList>
    </citation>
    <scope>NUCLEOTIDE SEQUENCE [LARGE SCALE GENOMIC DNA]</scope>
    <source>
        <strain evidence="16 17">PP31</strain>
    </source>
</reference>
<dbReference type="PIRSF" id="PIRSF002811">
    <property type="entry name" value="DnaG"/>
    <property type="match status" value="1"/>
</dbReference>
<dbReference type="RefSeq" id="WP_170302179.1">
    <property type="nucleotide sequence ID" value="NZ_AP021875.1"/>
</dbReference>
<keyword evidence="2 12" id="KW-0639">Primosome</keyword>
<dbReference type="InterPro" id="IPR050219">
    <property type="entry name" value="DnaG_primase"/>
</dbReference>
<keyword evidence="1 12" id="KW-0240">DNA-directed RNA polymerase</keyword>
<sequence>MAALIPEDKIEAIKNASDIVDIVSEVVSLRRAGRNFLGLCPFHAEKTPSFTVSPDKQIFHCFGCGAGGNVFTFLMKQGGLSFPEAARTLARRYGIDLPTRDLSPSEKKKLTERETILTLIDEAMAFYRERLLSGREGQQAMGYLLKRGMTRKTIDDYRLGFAPDGWDHLTRYLHSRKRSPVMAAQAGLIVPRKKGEGYYDRFRNRIVFPIFNAQNQPIGFGGRVMDDALPKYLNSPETPVYNKSRSLYGLNAARPKCRETGTVYVVEGYFDLLSMHQFGIANTVATLGTSLTADHVRILRGFVGEGGKAVLVYDSDQAGIKAAQRSVAVFQKGDLEARILVLPEGHDPDSFLMEQGPDDFMKAANSAMAMFSFMAESAVDRYGLSVEGKVRIVNDLRPAIAAIGDPVARSLRIKHLAERIGVEESIVLDKIRRWKPAPARPAWTNTGGERDPVREATSVRGETYRMERRLVAMMLQFPEMVADIQRRRLTDHFTDPVLTEIGKEIIDHFNQNGSDIASLVSRWEDPEKRAVVTRLSINDEHWGRQGCMALIHQFENSIRRRDKELLKRIEAAEKSGDDALLAQLLREKQLQAQGKTARQSDAPPF</sequence>
<dbReference type="FunFam" id="3.90.580.10:FF:000001">
    <property type="entry name" value="DNA primase"/>
    <property type="match status" value="1"/>
</dbReference>
<dbReference type="EMBL" id="AP021875">
    <property type="protein sequence ID" value="BBO74041.1"/>
    <property type="molecule type" value="Genomic_DNA"/>
</dbReference>
<evidence type="ECO:0000256" key="4">
    <source>
        <dbReference type="ARBA" id="ARBA00022695"/>
    </source>
</evidence>
<dbReference type="SMART" id="SM00400">
    <property type="entry name" value="ZnF_CHCC"/>
    <property type="match status" value="1"/>
</dbReference>
<dbReference type="KEGG" id="dwd:DSCW_14580"/>
<accession>A0A5K7Z3B5</accession>
<dbReference type="InterPro" id="IPR030846">
    <property type="entry name" value="DnaG_bac"/>
</dbReference>
<dbReference type="Gene3D" id="3.90.980.10">
    <property type="entry name" value="DNA primase, catalytic core, N-terminal domain"/>
    <property type="match status" value="1"/>
</dbReference>
<keyword evidence="10 12" id="KW-0238">DNA-binding</keyword>
<dbReference type="InterPro" id="IPR016136">
    <property type="entry name" value="DNA_helicase_N/primase_C"/>
</dbReference>
<dbReference type="Pfam" id="PF01807">
    <property type="entry name" value="Zn_ribbon_DnaG"/>
    <property type="match status" value="1"/>
</dbReference>
<evidence type="ECO:0000256" key="7">
    <source>
        <dbReference type="ARBA" id="ARBA00022771"/>
    </source>
</evidence>
<evidence type="ECO:0000256" key="2">
    <source>
        <dbReference type="ARBA" id="ARBA00022515"/>
    </source>
</evidence>
<gene>
    <name evidence="12 16" type="primary">dnaG</name>
    <name evidence="16" type="ORF">DSCW_14580</name>
</gene>
<feature type="zinc finger region" description="CHC2-type" evidence="12 14">
    <location>
        <begin position="40"/>
        <end position="64"/>
    </location>
</feature>
<evidence type="ECO:0000256" key="13">
    <source>
        <dbReference type="PIRNR" id="PIRNR002811"/>
    </source>
</evidence>
<keyword evidence="8 12" id="KW-0862">Zinc</keyword>
<dbReference type="GO" id="GO:0003899">
    <property type="term" value="F:DNA-directed RNA polymerase activity"/>
    <property type="evidence" value="ECO:0007669"/>
    <property type="project" value="UniProtKB-UniRule"/>
</dbReference>
<dbReference type="AlphaFoldDB" id="A0A5K7Z3B5"/>
<dbReference type="SMART" id="SM00493">
    <property type="entry name" value="TOPRIM"/>
    <property type="match status" value="1"/>
</dbReference>
<keyword evidence="9" id="KW-0460">Magnesium</keyword>
<keyword evidence="7 12" id="KW-0863">Zinc-finger</keyword>
<dbReference type="InterPro" id="IPR034151">
    <property type="entry name" value="TOPRIM_DnaG_bac"/>
</dbReference>
<dbReference type="Gene3D" id="3.90.580.10">
    <property type="entry name" value="Zinc finger, CHC2-type domain"/>
    <property type="match status" value="1"/>
</dbReference>
<keyword evidence="6 12" id="KW-0479">Metal-binding</keyword>
<evidence type="ECO:0000256" key="10">
    <source>
        <dbReference type="ARBA" id="ARBA00023125"/>
    </source>
</evidence>
<comment type="subunit">
    <text evidence="12">Monomer. Interacts with DnaB.</text>
</comment>
<evidence type="ECO:0000256" key="1">
    <source>
        <dbReference type="ARBA" id="ARBA00022478"/>
    </source>
</evidence>
<dbReference type="Gene3D" id="1.10.860.10">
    <property type="entry name" value="DNAb Helicase, Chain A"/>
    <property type="match status" value="1"/>
</dbReference>
<dbReference type="GO" id="GO:0003677">
    <property type="term" value="F:DNA binding"/>
    <property type="evidence" value="ECO:0007669"/>
    <property type="project" value="UniProtKB-KW"/>
</dbReference>
<dbReference type="InterPro" id="IPR006295">
    <property type="entry name" value="DNA_primase_DnaG"/>
</dbReference>
<dbReference type="Gene3D" id="3.40.1360.10">
    <property type="match status" value="1"/>
</dbReference>
<dbReference type="InterPro" id="IPR019475">
    <property type="entry name" value="DNA_primase_DnaB-bd"/>
</dbReference>
<dbReference type="InterPro" id="IPR037068">
    <property type="entry name" value="DNA_primase_core_N_sf"/>
</dbReference>
<dbReference type="InterPro" id="IPR002694">
    <property type="entry name" value="Znf_CHC2"/>
</dbReference>
<keyword evidence="17" id="KW-1185">Reference proteome</keyword>
<keyword evidence="5 12" id="KW-0235">DNA replication</keyword>
<dbReference type="Proteomes" id="UP000427769">
    <property type="component" value="Chromosome"/>
</dbReference>
<evidence type="ECO:0000256" key="5">
    <source>
        <dbReference type="ARBA" id="ARBA00022705"/>
    </source>
</evidence>
<dbReference type="Pfam" id="PF10410">
    <property type="entry name" value="DnaB_bind"/>
    <property type="match status" value="1"/>
</dbReference>
<evidence type="ECO:0000256" key="11">
    <source>
        <dbReference type="ARBA" id="ARBA00023163"/>
    </source>
</evidence>
<evidence type="ECO:0000256" key="14">
    <source>
        <dbReference type="PIRSR" id="PIRSR002811-1"/>
    </source>
</evidence>
<dbReference type="SUPFAM" id="SSF57783">
    <property type="entry name" value="Zinc beta-ribbon"/>
    <property type="match status" value="1"/>
</dbReference>
<dbReference type="HAMAP" id="MF_00974">
    <property type="entry name" value="DNA_primase_DnaG"/>
    <property type="match status" value="1"/>
</dbReference>
<dbReference type="GO" id="GO:0005737">
    <property type="term" value="C:cytoplasm"/>
    <property type="evidence" value="ECO:0007669"/>
    <property type="project" value="TreeGrafter"/>
</dbReference>
<dbReference type="InterPro" id="IPR013264">
    <property type="entry name" value="DNAG_N"/>
</dbReference>
<evidence type="ECO:0000313" key="16">
    <source>
        <dbReference type="EMBL" id="BBO74041.1"/>
    </source>
</evidence>
<dbReference type="GO" id="GO:0008270">
    <property type="term" value="F:zinc ion binding"/>
    <property type="evidence" value="ECO:0007669"/>
    <property type="project" value="UniProtKB-UniRule"/>
</dbReference>
<dbReference type="Pfam" id="PF13155">
    <property type="entry name" value="Toprim_2"/>
    <property type="match status" value="1"/>
</dbReference>
<name>A0A5K7Z3B5_9BACT</name>
<protein>
    <recommendedName>
        <fullName evidence="12 13">DNA primase</fullName>
        <ecNumber evidence="12">2.7.7.101</ecNumber>
    </recommendedName>
</protein>
<dbReference type="NCBIfam" id="TIGR01391">
    <property type="entry name" value="dnaG"/>
    <property type="match status" value="1"/>
</dbReference>
<evidence type="ECO:0000256" key="6">
    <source>
        <dbReference type="ARBA" id="ARBA00022723"/>
    </source>
</evidence>
<dbReference type="PROSITE" id="PS50880">
    <property type="entry name" value="TOPRIM"/>
    <property type="match status" value="1"/>
</dbReference>
<dbReference type="GO" id="GO:0006269">
    <property type="term" value="P:DNA replication, synthesis of primer"/>
    <property type="evidence" value="ECO:0007669"/>
    <property type="project" value="UniProtKB-UniRule"/>
</dbReference>